<dbReference type="GO" id="GO:0003677">
    <property type="term" value="F:DNA binding"/>
    <property type="evidence" value="ECO:0007669"/>
    <property type="project" value="UniProtKB-KW"/>
</dbReference>
<feature type="domain" description="HTH iclR-type" evidence="7">
    <location>
        <begin position="12"/>
        <end position="73"/>
    </location>
</feature>
<keyword evidence="2" id="KW-0805">Transcription regulation</keyword>
<evidence type="ECO:0000259" key="7">
    <source>
        <dbReference type="PROSITE" id="PS51077"/>
    </source>
</evidence>
<name>A0A7W5A467_9ACTN</name>
<dbReference type="InterPro" id="IPR014757">
    <property type="entry name" value="Tscrpt_reg_IclR_C"/>
</dbReference>
<evidence type="ECO:0000256" key="1">
    <source>
        <dbReference type="ARBA" id="ARBA00022798"/>
    </source>
</evidence>
<dbReference type="AlphaFoldDB" id="A0A7W5A467"/>
<comment type="caution">
    <text evidence="9">The sequence shown here is derived from an EMBL/GenBank/DDBJ whole genome shotgun (WGS) entry which is preliminary data.</text>
</comment>
<evidence type="ECO:0000256" key="2">
    <source>
        <dbReference type="ARBA" id="ARBA00023015"/>
    </source>
</evidence>
<feature type="domain" description="IclR-ED" evidence="8">
    <location>
        <begin position="74"/>
        <end position="252"/>
    </location>
</feature>
<accession>A0A7W5A467</accession>
<keyword evidence="4" id="KW-0804">Transcription</keyword>
<dbReference type="Pfam" id="PF09339">
    <property type="entry name" value="HTH_IclR"/>
    <property type="match status" value="1"/>
</dbReference>
<dbReference type="InterPro" id="IPR029016">
    <property type="entry name" value="GAF-like_dom_sf"/>
</dbReference>
<dbReference type="Gene3D" id="3.30.450.40">
    <property type="match status" value="1"/>
</dbReference>
<dbReference type="PROSITE" id="PS51077">
    <property type="entry name" value="HTH_ICLR"/>
    <property type="match status" value="1"/>
</dbReference>
<reference evidence="9 10" key="1">
    <citation type="submission" date="2020-08" db="EMBL/GenBank/DDBJ databases">
        <title>Genomic Encyclopedia of Type Strains, Phase III (KMG-III): the genomes of soil and plant-associated and newly described type strains.</title>
        <authorList>
            <person name="Whitman W."/>
        </authorList>
    </citation>
    <scope>NUCLEOTIDE SEQUENCE [LARGE SCALE GENOMIC DNA]</scope>
    <source>
        <strain evidence="9 10">CECT 3302</strain>
    </source>
</reference>
<proteinExistence type="predicted"/>
<evidence type="ECO:0000256" key="5">
    <source>
        <dbReference type="ARBA" id="ARBA00058938"/>
    </source>
</evidence>
<dbReference type="GO" id="GO:0045892">
    <property type="term" value="P:negative regulation of DNA-templated transcription"/>
    <property type="evidence" value="ECO:0007669"/>
    <property type="project" value="TreeGrafter"/>
</dbReference>
<evidence type="ECO:0000256" key="4">
    <source>
        <dbReference type="ARBA" id="ARBA00023163"/>
    </source>
</evidence>
<keyword evidence="3" id="KW-0238">DNA-binding</keyword>
<dbReference type="PANTHER" id="PTHR30136:SF24">
    <property type="entry name" value="HTH-TYPE TRANSCRIPTIONAL REPRESSOR ALLR"/>
    <property type="match status" value="1"/>
</dbReference>
<dbReference type="RefSeq" id="WP_183544553.1">
    <property type="nucleotide sequence ID" value="NZ_BMQT01000002.1"/>
</dbReference>
<keyword evidence="1" id="KW-0319">Glycerol metabolism</keyword>
<dbReference type="FunFam" id="1.10.10.10:FF:000056">
    <property type="entry name" value="IclR family transcriptional regulator"/>
    <property type="match status" value="1"/>
</dbReference>
<dbReference type="Gene3D" id="1.10.10.10">
    <property type="entry name" value="Winged helix-like DNA-binding domain superfamily/Winged helix DNA-binding domain"/>
    <property type="match status" value="1"/>
</dbReference>
<dbReference type="PROSITE" id="PS51078">
    <property type="entry name" value="ICLR_ED"/>
    <property type="match status" value="1"/>
</dbReference>
<dbReference type="PANTHER" id="PTHR30136">
    <property type="entry name" value="HELIX-TURN-HELIX TRANSCRIPTIONAL REGULATOR, ICLR FAMILY"/>
    <property type="match status" value="1"/>
</dbReference>
<dbReference type="Pfam" id="PF01614">
    <property type="entry name" value="IclR_C"/>
    <property type="match status" value="1"/>
</dbReference>
<dbReference type="InterPro" id="IPR050707">
    <property type="entry name" value="HTH_MetabolicPath_Reg"/>
</dbReference>
<evidence type="ECO:0000256" key="6">
    <source>
        <dbReference type="ARBA" id="ARBA00070406"/>
    </source>
</evidence>
<dbReference type="EMBL" id="JACHXG010000004">
    <property type="protein sequence ID" value="MBB3088949.1"/>
    <property type="molecule type" value="Genomic_DNA"/>
</dbReference>
<dbReference type="Proteomes" id="UP000577707">
    <property type="component" value="Unassembled WGS sequence"/>
</dbReference>
<protein>
    <recommendedName>
        <fullName evidence="6">Glycerol operon regulatory protein</fullName>
    </recommendedName>
</protein>
<dbReference type="GO" id="GO:0006071">
    <property type="term" value="P:glycerol metabolic process"/>
    <property type="evidence" value="ECO:0007669"/>
    <property type="project" value="UniProtKB-KW"/>
</dbReference>
<dbReference type="InterPro" id="IPR036388">
    <property type="entry name" value="WH-like_DNA-bd_sf"/>
</dbReference>
<comment type="function">
    <text evidence="5">May be an activator protein for the gylABX operon.</text>
</comment>
<evidence type="ECO:0000259" key="8">
    <source>
        <dbReference type="PROSITE" id="PS51078"/>
    </source>
</evidence>
<dbReference type="SUPFAM" id="SSF55781">
    <property type="entry name" value="GAF domain-like"/>
    <property type="match status" value="1"/>
</dbReference>
<organism evidence="9 10">
    <name type="scientific">Nocardioides albus</name>
    <dbReference type="NCBI Taxonomy" id="1841"/>
    <lineage>
        <taxon>Bacteria</taxon>
        <taxon>Bacillati</taxon>
        <taxon>Actinomycetota</taxon>
        <taxon>Actinomycetes</taxon>
        <taxon>Propionibacteriales</taxon>
        <taxon>Nocardioidaceae</taxon>
        <taxon>Nocardioides</taxon>
    </lineage>
</organism>
<evidence type="ECO:0000313" key="9">
    <source>
        <dbReference type="EMBL" id="MBB3088949.1"/>
    </source>
</evidence>
<dbReference type="InterPro" id="IPR036390">
    <property type="entry name" value="WH_DNA-bd_sf"/>
</dbReference>
<evidence type="ECO:0000313" key="10">
    <source>
        <dbReference type="Proteomes" id="UP000577707"/>
    </source>
</evidence>
<evidence type="ECO:0000256" key="3">
    <source>
        <dbReference type="ARBA" id="ARBA00023125"/>
    </source>
</evidence>
<dbReference type="GO" id="GO:0003700">
    <property type="term" value="F:DNA-binding transcription factor activity"/>
    <property type="evidence" value="ECO:0007669"/>
    <property type="project" value="TreeGrafter"/>
</dbReference>
<keyword evidence="10" id="KW-1185">Reference proteome</keyword>
<gene>
    <name evidence="9" type="ORF">FHS12_001895</name>
</gene>
<dbReference type="InterPro" id="IPR005471">
    <property type="entry name" value="Tscrpt_reg_IclR_N"/>
</dbReference>
<sequence length="257" mass="27534">MSRSAETAAGGAQTVHRALDVMEAVASAGRGMSIAEIAALLQLPAPTVHRLCRALVERGYMRQLGDRRYTLGMRLMPLGNAANQLTGVDATAVLADLVAETGETANLAVLAGHQAEYVAQVPSGYTMRMFTEVGRRVDLHSTGVGKVLLSRLPRPTVEAIMRRPLVARTPHTITNATALEAELERIREAGFALDEQEQEIGVRCVAAPVGDELPWMALSISGPLPRMSDELVQRAIPLLHSGARRLAESLLASKTDS</sequence>
<dbReference type="SMART" id="SM00346">
    <property type="entry name" value="HTH_ICLR"/>
    <property type="match status" value="1"/>
</dbReference>
<dbReference type="SUPFAM" id="SSF46785">
    <property type="entry name" value="Winged helix' DNA-binding domain"/>
    <property type="match status" value="1"/>
</dbReference>